<dbReference type="Proteomes" id="UP000499080">
    <property type="component" value="Unassembled WGS sequence"/>
</dbReference>
<comment type="caution">
    <text evidence="1">The sequence shown here is derived from an EMBL/GenBank/DDBJ whole genome shotgun (WGS) entry which is preliminary data.</text>
</comment>
<proteinExistence type="predicted"/>
<dbReference type="EMBL" id="BGPR01005440">
    <property type="protein sequence ID" value="GBN10216.1"/>
    <property type="molecule type" value="Genomic_DNA"/>
</dbReference>
<gene>
    <name evidence="1" type="ORF">AVEN_200673_1</name>
</gene>
<organism evidence="1 2">
    <name type="scientific">Araneus ventricosus</name>
    <name type="common">Orbweaver spider</name>
    <name type="synonym">Epeira ventricosa</name>
    <dbReference type="NCBI Taxonomy" id="182803"/>
    <lineage>
        <taxon>Eukaryota</taxon>
        <taxon>Metazoa</taxon>
        <taxon>Ecdysozoa</taxon>
        <taxon>Arthropoda</taxon>
        <taxon>Chelicerata</taxon>
        <taxon>Arachnida</taxon>
        <taxon>Araneae</taxon>
        <taxon>Araneomorphae</taxon>
        <taxon>Entelegynae</taxon>
        <taxon>Araneoidea</taxon>
        <taxon>Araneidae</taxon>
        <taxon>Araneus</taxon>
    </lineage>
</organism>
<evidence type="ECO:0000313" key="1">
    <source>
        <dbReference type="EMBL" id="GBN10216.1"/>
    </source>
</evidence>
<name>A0A4Y2L9G5_ARAVE</name>
<sequence>MMSVRYSDCTLVWVNHYDHAQASSDRPTLLSCPGRQGHICKLYRRKYGDAIETLRHNTYLETPQCSQNIKGIVSKVCKAHPERGHSGGVPPQQRPRT</sequence>
<keyword evidence="2" id="KW-1185">Reference proteome</keyword>
<evidence type="ECO:0000313" key="2">
    <source>
        <dbReference type="Proteomes" id="UP000499080"/>
    </source>
</evidence>
<protein>
    <submittedName>
        <fullName evidence="1">Uncharacterized protein</fullName>
    </submittedName>
</protein>
<accession>A0A4Y2L9G5</accession>
<reference evidence="1 2" key="1">
    <citation type="journal article" date="2019" name="Sci. Rep.">
        <title>Orb-weaving spider Araneus ventricosus genome elucidates the spidroin gene catalogue.</title>
        <authorList>
            <person name="Kono N."/>
            <person name="Nakamura H."/>
            <person name="Ohtoshi R."/>
            <person name="Moran D.A.P."/>
            <person name="Shinohara A."/>
            <person name="Yoshida Y."/>
            <person name="Fujiwara M."/>
            <person name="Mori M."/>
            <person name="Tomita M."/>
            <person name="Arakawa K."/>
        </authorList>
    </citation>
    <scope>NUCLEOTIDE SEQUENCE [LARGE SCALE GENOMIC DNA]</scope>
</reference>
<dbReference type="AlphaFoldDB" id="A0A4Y2L9G5"/>